<feature type="domain" description="Release factor glutamine methyltransferase N-terminal" evidence="6">
    <location>
        <begin position="421"/>
        <end position="480"/>
    </location>
</feature>
<dbReference type="PANTHER" id="PTHR47806:SF1">
    <property type="entry name" value="RIBOSOMAL PROTEIN UL3 GLUTAMINE METHYLTRANSFERASE"/>
    <property type="match status" value="1"/>
</dbReference>
<dbReference type="Proteomes" id="UP001152766">
    <property type="component" value="Unassembled WGS sequence"/>
</dbReference>
<feature type="compositionally biased region" description="Basic and acidic residues" evidence="4">
    <location>
        <begin position="269"/>
        <end position="279"/>
    </location>
</feature>
<proteinExistence type="predicted"/>
<feature type="compositionally biased region" description="Basic residues" evidence="4">
    <location>
        <begin position="85"/>
        <end position="95"/>
    </location>
</feature>
<keyword evidence="1 7" id="KW-0489">Methyltransferase</keyword>
<evidence type="ECO:0000256" key="4">
    <source>
        <dbReference type="SAM" id="MobiDB-lite"/>
    </source>
</evidence>
<dbReference type="InterPro" id="IPR007848">
    <property type="entry name" value="Small_mtfrase_dom"/>
</dbReference>
<evidence type="ECO:0000256" key="2">
    <source>
        <dbReference type="ARBA" id="ARBA00022679"/>
    </source>
</evidence>
<feature type="compositionally biased region" description="Basic and acidic residues" evidence="4">
    <location>
        <begin position="286"/>
        <end position="307"/>
    </location>
</feature>
<organism evidence="7 8">
    <name type="scientific">Pelomonas aquatica</name>
    <dbReference type="NCBI Taxonomy" id="431058"/>
    <lineage>
        <taxon>Bacteria</taxon>
        <taxon>Pseudomonadati</taxon>
        <taxon>Pseudomonadota</taxon>
        <taxon>Betaproteobacteria</taxon>
        <taxon>Burkholderiales</taxon>
        <taxon>Sphaerotilaceae</taxon>
        <taxon>Roseateles</taxon>
    </lineage>
</organism>
<dbReference type="InterPro" id="IPR002052">
    <property type="entry name" value="DNA_methylase_N6_adenine_CS"/>
</dbReference>
<evidence type="ECO:0000313" key="8">
    <source>
        <dbReference type="Proteomes" id="UP001152766"/>
    </source>
</evidence>
<name>A0A9X4R9K1_9BURK</name>
<dbReference type="PROSITE" id="PS00092">
    <property type="entry name" value="N6_MTASE"/>
    <property type="match status" value="1"/>
</dbReference>
<feature type="compositionally biased region" description="Basic residues" evidence="4">
    <location>
        <begin position="105"/>
        <end position="116"/>
    </location>
</feature>
<dbReference type="AlphaFoldDB" id="A0A9X4R9K1"/>
<dbReference type="Pfam" id="PF05175">
    <property type="entry name" value="MTS"/>
    <property type="match status" value="1"/>
</dbReference>
<dbReference type="SUPFAM" id="SSF53335">
    <property type="entry name" value="S-adenosyl-L-methionine-dependent methyltransferases"/>
    <property type="match status" value="1"/>
</dbReference>
<feature type="compositionally biased region" description="Basic residues" evidence="4">
    <location>
        <begin position="334"/>
        <end position="352"/>
    </location>
</feature>
<dbReference type="Pfam" id="PF17827">
    <property type="entry name" value="PrmC_N"/>
    <property type="match status" value="1"/>
</dbReference>
<feature type="compositionally biased region" description="Basic residues" evidence="4">
    <location>
        <begin position="381"/>
        <end position="393"/>
    </location>
</feature>
<feature type="compositionally biased region" description="Low complexity" evidence="4">
    <location>
        <begin position="53"/>
        <end position="64"/>
    </location>
</feature>
<dbReference type="InterPro" id="IPR004556">
    <property type="entry name" value="HemK-like"/>
</dbReference>
<dbReference type="Gene3D" id="1.10.8.10">
    <property type="entry name" value="DNA helicase RuvA subunit, C-terminal domain"/>
    <property type="match status" value="1"/>
</dbReference>
<accession>A0A9X4R9K1</accession>
<keyword evidence="3" id="KW-0949">S-adenosyl-L-methionine</keyword>
<evidence type="ECO:0000256" key="1">
    <source>
        <dbReference type="ARBA" id="ARBA00022603"/>
    </source>
</evidence>
<keyword evidence="7" id="KW-0687">Ribonucleoprotein</keyword>
<dbReference type="NCBIfam" id="TIGR00536">
    <property type="entry name" value="hemK_fam"/>
    <property type="match status" value="1"/>
</dbReference>
<protein>
    <submittedName>
        <fullName evidence="7">50S ribosomal protein L3 N(5)-glutamine methyltransferase</fullName>
    </submittedName>
</protein>
<gene>
    <name evidence="7" type="ORF">EXJ73_18445</name>
</gene>
<feature type="compositionally biased region" description="Basic and acidic residues" evidence="4">
    <location>
        <begin position="117"/>
        <end position="156"/>
    </location>
</feature>
<dbReference type="GO" id="GO:0036009">
    <property type="term" value="F:protein-glutamine N-methyltransferase activity"/>
    <property type="evidence" value="ECO:0007669"/>
    <property type="project" value="InterPro"/>
</dbReference>
<dbReference type="InterPro" id="IPR040758">
    <property type="entry name" value="PrmC_N"/>
</dbReference>
<dbReference type="NCBIfam" id="TIGR03533">
    <property type="entry name" value="L3_gln_methyl"/>
    <property type="match status" value="1"/>
</dbReference>
<dbReference type="CDD" id="cd02440">
    <property type="entry name" value="AdoMet_MTases"/>
    <property type="match status" value="1"/>
</dbReference>
<feature type="compositionally biased region" description="Low complexity" evidence="4">
    <location>
        <begin position="72"/>
        <end position="81"/>
    </location>
</feature>
<evidence type="ECO:0000259" key="5">
    <source>
        <dbReference type="Pfam" id="PF05175"/>
    </source>
</evidence>
<comment type="caution">
    <text evidence="7">The sequence shown here is derived from an EMBL/GenBank/DDBJ whole genome shotgun (WGS) entry which is preliminary data.</text>
</comment>
<reference evidence="7" key="1">
    <citation type="submission" date="2019-02" db="EMBL/GenBank/DDBJ databases">
        <title>Draft genome of the type strain Pelomonas aquatica CCUG 52575T.</title>
        <authorList>
            <person name="Gomila M."/>
            <person name="Lalucat J."/>
        </authorList>
    </citation>
    <scope>NUCLEOTIDE SEQUENCE</scope>
    <source>
        <strain evidence="7">CCUG 52575</strain>
    </source>
</reference>
<dbReference type="PANTHER" id="PTHR47806">
    <property type="entry name" value="50S RIBOSOMAL PROTEIN L3 GLUTAMINE METHYLTRANSFERASE"/>
    <property type="match status" value="1"/>
</dbReference>
<dbReference type="GO" id="GO:0032259">
    <property type="term" value="P:methylation"/>
    <property type="evidence" value="ECO:0007669"/>
    <property type="project" value="UniProtKB-KW"/>
</dbReference>
<keyword evidence="7" id="KW-0689">Ribosomal protein</keyword>
<dbReference type="InterPro" id="IPR017127">
    <property type="entry name" value="Ribosome_uL3_MTase"/>
</dbReference>
<keyword evidence="2" id="KW-0808">Transferase</keyword>
<feature type="compositionally biased region" description="Basic and acidic residues" evidence="4">
    <location>
        <begin position="215"/>
        <end position="229"/>
    </location>
</feature>
<feature type="compositionally biased region" description="Basic and acidic residues" evidence="4">
    <location>
        <begin position="165"/>
        <end position="177"/>
    </location>
</feature>
<feature type="compositionally biased region" description="Basic and acidic residues" evidence="4">
    <location>
        <begin position="316"/>
        <end position="333"/>
    </location>
</feature>
<evidence type="ECO:0000256" key="3">
    <source>
        <dbReference type="ARBA" id="ARBA00022691"/>
    </source>
</evidence>
<feature type="domain" description="Methyltransferase small" evidence="5">
    <location>
        <begin position="518"/>
        <end position="599"/>
    </location>
</feature>
<evidence type="ECO:0000313" key="7">
    <source>
        <dbReference type="EMBL" id="MDG0864448.1"/>
    </source>
</evidence>
<dbReference type="Gene3D" id="3.40.50.150">
    <property type="entry name" value="Vaccinia Virus protein VP39"/>
    <property type="match status" value="1"/>
</dbReference>
<dbReference type="GO" id="GO:0003676">
    <property type="term" value="F:nucleic acid binding"/>
    <property type="evidence" value="ECO:0007669"/>
    <property type="project" value="InterPro"/>
</dbReference>
<feature type="region of interest" description="Disordered" evidence="4">
    <location>
        <begin position="45"/>
        <end position="393"/>
    </location>
</feature>
<keyword evidence="8" id="KW-1185">Reference proteome</keyword>
<dbReference type="GO" id="GO:0005829">
    <property type="term" value="C:cytosol"/>
    <property type="evidence" value="ECO:0007669"/>
    <property type="project" value="TreeGrafter"/>
</dbReference>
<dbReference type="InterPro" id="IPR029063">
    <property type="entry name" value="SAM-dependent_MTases_sf"/>
</dbReference>
<sequence>MAVAGSIPRRLRHEWGEHGAHPAADGRQGCFGLLSVGQYAGADPHQRADRAALRPAPHAAAAAPAHRRGHRPGQPGRAGQQRRAEHGRRRVRRRQLPAVGLSPARLHRRRVPAHPARHPDAGEPEPAAHPRPDDQGEARPDPDGGRHRHRQEHDAGVHAGAAQPDDDRAHPHHRGPDRIPVQQQALGRQPARDRPRHGLAAGRAEERAAPGAGLHPDRRDPRPRHDDGGHQLCAVRPPRAGHAARQQHLPRAEPHPVLLHARVPPGAAERPRGRPEGHRVAAPGARDGRRARARHRDPAEHQADGRAHRAGRLRRREGGDGEIHRRGLADLRRAFRQAHHRRHHQPRGRPGLRRLADQPAVAAAERSAGRPPHGRAAQGRKGGRRGQLHRNHARRAHPLKLIACIESQAARLAQAGLFFGHGTTNAFDEAMWLALWRLGLPLDALDEHEERELTADEEAAIAALIDERIATRKPAAYLTGEAWLQGVPFTIDERAIVPRSFIAELIADASIDPWLNPASRRVLDLCTGNGSLAVLAAMAWPDVDVDALDIDVNALAVARLNVERHNLALRIRLLQGDGLAGAEGRYDLILCNPPYVNSASMAALPAEYRAEPELALAGGADGMDFIRELLRAAPAALADDGVLVLEIGNEREHFEAAFPTLEVVWMETSSGADQVLLVTKENLL</sequence>
<evidence type="ECO:0000259" key="6">
    <source>
        <dbReference type="Pfam" id="PF17827"/>
    </source>
</evidence>
<dbReference type="GO" id="GO:0005840">
    <property type="term" value="C:ribosome"/>
    <property type="evidence" value="ECO:0007669"/>
    <property type="project" value="UniProtKB-KW"/>
</dbReference>
<dbReference type="EMBL" id="SGUG01000033">
    <property type="protein sequence ID" value="MDG0864448.1"/>
    <property type="molecule type" value="Genomic_DNA"/>
</dbReference>